<protein>
    <submittedName>
        <fullName evidence="1">Uncharacterized protein</fullName>
    </submittedName>
</protein>
<dbReference type="Proteomes" id="UP001060085">
    <property type="component" value="Linkage Group LG01"/>
</dbReference>
<evidence type="ECO:0000313" key="2">
    <source>
        <dbReference type="Proteomes" id="UP001060085"/>
    </source>
</evidence>
<accession>A0ACC0C4C3</accession>
<comment type="caution">
    <text evidence="1">The sequence shown here is derived from an EMBL/GenBank/DDBJ whole genome shotgun (WGS) entry which is preliminary data.</text>
</comment>
<gene>
    <name evidence="1" type="ORF">M9H77_00976</name>
</gene>
<evidence type="ECO:0000313" key="1">
    <source>
        <dbReference type="EMBL" id="KAI5679749.1"/>
    </source>
</evidence>
<organism evidence="1 2">
    <name type="scientific">Catharanthus roseus</name>
    <name type="common">Madagascar periwinkle</name>
    <name type="synonym">Vinca rosea</name>
    <dbReference type="NCBI Taxonomy" id="4058"/>
    <lineage>
        <taxon>Eukaryota</taxon>
        <taxon>Viridiplantae</taxon>
        <taxon>Streptophyta</taxon>
        <taxon>Embryophyta</taxon>
        <taxon>Tracheophyta</taxon>
        <taxon>Spermatophyta</taxon>
        <taxon>Magnoliopsida</taxon>
        <taxon>eudicotyledons</taxon>
        <taxon>Gunneridae</taxon>
        <taxon>Pentapetalae</taxon>
        <taxon>asterids</taxon>
        <taxon>lamiids</taxon>
        <taxon>Gentianales</taxon>
        <taxon>Apocynaceae</taxon>
        <taxon>Rauvolfioideae</taxon>
        <taxon>Vinceae</taxon>
        <taxon>Catharanthinae</taxon>
        <taxon>Catharanthus</taxon>
    </lineage>
</organism>
<proteinExistence type="predicted"/>
<reference evidence="2" key="1">
    <citation type="journal article" date="2023" name="Nat. Plants">
        <title>Single-cell RNA sequencing provides a high-resolution roadmap for understanding the multicellular compartmentation of specialized metabolism.</title>
        <authorList>
            <person name="Sun S."/>
            <person name="Shen X."/>
            <person name="Li Y."/>
            <person name="Li Y."/>
            <person name="Wang S."/>
            <person name="Li R."/>
            <person name="Zhang H."/>
            <person name="Shen G."/>
            <person name="Guo B."/>
            <person name="Wei J."/>
            <person name="Xu J."/>
            <person name="St-Pierre B."/>
            <person name="Chen S."/>
            <person name="Sun C."/>
        </authorList>
    </citation>
    <scope>NUCLEOTIDE SEQUENCE [LARGE SCALE GENOMIC DNA]</scope>
</reference>
<name>A0ACC0C4C3_CATRO</name>
<keyword evidence="2" id="KW-1185">Reference proteome</keyword>
<dbReference type="EMBL" id="CM044701">
    <property type="protein sequence ID" value="KAI5679749.1"/>
    <property type="molecule type" value="Genomic_DNA"/>
</dbReference>
<sequence>MDFHRRLQFLRWNLLILMIITNSFFTTATSTRVSEEDKVNLELYYETLCPYCSIFVVDYLYKIFDNGLIDIINLKLIPYGNAKITPNGTIRCQVKVLLGVYYETLCPTSFLFILDNLTSIFDDGIIDIVNLHLVPWGNAKLKDDSSLECQVLDSFIFLSMGANYLLAIYKKWQKMVLTAMFKEFTASEVAKDRNWIPLKVSLSLFYESRCPDSAKFIVNDLPKIFHNGLIDNVHLSLVPWGNAKLQANKTFKCQHGETECLLNTIEACAIHAWPDVNQHFPFVYCVESLVYNGQYNQWGTCFENLELGYAAETNALQPPHKYVPWVTVNGKPLYDDYRDFIPFVCKAYKGTPLPAACNGSTTDDDVIKMTPAGYTGEKIKAMFSSIGSALWTWMMQGVTGAALA</sequence>